<name>A0A2J6PD91_9HELO</name>
<reference evidence="2 3" key="1">
    <citation type="submission" date="2016-05" db="EMBL/GenBank/DDBJ databases">
        <title>A degradative enzymes factory behind the ericoid mycorrhizal symbiosis.</title>
        <authorList>
            <consortium name="DOE Joint Genome Institute"/>
            <person name="Martino E."/>
            <person name="Morin E."/>
            <person name="Grelet G."/>
            <person name="Kuo A."/>
            <person name="Kohler A."/>
            <person name="Daghino S."/>
            <person name="Barry K."/>
            <person name="Choi C."/>
            <person name="Cichocki N."/>
            <person name="Clum A."/>
            <person name="Copeland A."/>
            <person name="Hainaut M."/>
            <person name="Haridas S."/>
            <person name="Labutti K."/>
            <person name="Lindquist E."/>
            <person name="Lipzen A."/>
            <person name="Khouja H.-R."/>
            <person name="Murat C."/>
            <person name="Ohm R."/>
            <person name="Olson A."/>
            <person name="Spatafora J."/>
            <person name="Veneault-Fourrey C."/>
            <person name="Henrissat B."/>
            <person name="Grigoriev I."/>
            <person name="Martin F."/>
            <person name="Perotto S."/>
        </authorList>
    </citation>
    <scope>NUCLEOTIDE SEQUENCE [LARGE SCALE GENOMIC DNA]</scope>
    <source>
        <strain evidence="2 3">UAMH 7357</strain>
    </source>
</reference>
<organism evidence="2 3">
    <name type="scientific">Hyaloscypha hepaticicola</name>
    <dbReference type="NCBI Taxonomy" id="2082293"/>
    <lineage>
        <taxon>Eukaryota</taxon>
        <taxon>Fungi</taxon>
        <taxon>Dikarya</taxon>
        <taxon>Ascomycota</taxon>
        <taxon>Pezizomycotina</taxon>
        <taxon>Leotiomycetes</taxon>
        <taxon>Helotiales</taxon>
        <taxon>Hyaloscyphaceae</taxon>
        <taxon>Hyaloscypha</taxon>
    </lineage>
</organism>
<evidence type="ECO:0000313" key="2">
    <source>
        <dbReference type="EMBL" id="PMD11969.1"/>
    </source>
</evidence>
<accession>A0A2J6PD91</accession>
<dbReference type="AlphaFoldDB" id="A0A2J6PD91"/>
<evidence type="ECO:0000256" key="1">
    <source>
        <dbReference type="SAM" id="MobiDB-lite"/>
    </source>
</evidence>
<keyword evidence="3" id="KW-1185">Reference proteome</keyword>
<feature type="region of interest" description="Disordered" evidence="1">
    <location>
        <begin position="1"/>
        <end position="38"/>
    </location>
</feature>
<sequence>MARHNQQALDFSGSVRPRARDSPTPLAHSDQALPKRSRALTTSIIEPTVPPYRRTRVVWKALVLKPTNSYMFKGVYSLYTRYVIEDQYAKMLIRYSQPDCKYEKVINRVLYVLITTRHTIDKLIKTFYYANQK</sequence>
<dbReference type="OrthoDB" id="3561247at2759"/>
<proteinExistence type="predicted"/>
<gene>
    <name evidence="2" type="ORF">NA56DRAFT_713673</name>
</gene>
<evidence type="ECO:0000313" key="3">
    <source>
        <dbReference type="Proteomes" id="UP000235672"/>
    </source>
</evidence>
<dbReference type="EMBL" id="KZ613586">
    <property type="protein sequence ID" value="PMD11969.1"/>
    <property type="molecule type" value="Genomic_DNA"/>
</dbReference>
<protein>
    <submittedName>
        <fullName evidence="2">Uncharacterized protein</fullName>
    </submittedName>
</protein>
<dbReference type="Proteomes" id="UP000235672">
    <property type="component" value="Unassembled WGS sequence"/>
</dbReference>